<dbReference type="PATRIC" id="fig|43678.3.peg.1324"/>
<sequence>MARDHARILVAIWGDPAWKALTSVQQLVYAALISSQDLSYCGVVPYIPARYLDLSSDMTERKFTSAISGLEQGKFVIRDTRTAELLVRSYVRHDGVLKQPNVTKALVTALRKVHSDRLREAVSSELVRLLLEQPDAKGWKGYGEADPEGFQNLMAKAYPSPSGNPSPNPKATPFPLPLSPSSSPLPVPHQADQKASA</sequence>
<keyword evidence="5" id="KW-1185">Reference proteome</keyword>
<dbReference type="Proteomes" id="UP000093412">
    <property type="component" value="Unassembled WGS sequence"/>
</dbReference>
<reference evidence="2 4" key="1">
    <citation type="submission" date="2016-01" db="EMBL/GenBank/DDBJ databases">
        <title>Genome sequence of Oerskovia enterophila VJag, an agar and cellulose degrading bacterium.</title>
        <authorList>
            <person name="Poehlein A."/>
            <person name="Jag V."/>
            <person name="Bengelsdorf F."/>
            <person name="Duerre P."/>
            <person name="Daniel R."/>
        </authorList>
    </citation>
    <scope>NUCLEOTIDE SEQUENCE [LARGE SCALE GENOMIC DNA]</scope>
    <source>
        <strain evidence="2 4">VJag</strain>
    </source>
</reference>
<dbReference type="OrthoDB" id="4747530at2"/>
<evidence type="ECO:0000313" key="2">
    <source>
        <dbReference type="EMBL" id="KZM36063.1"/>
    </source>
</evidence>
<evidence type="ECO:0000313" key="4">
    <source>
        <dbReference type="Proteomes" id="UP000076447"/>
    </source>
</evidence>
<dbReference type="STRING" id="43678.OJAG_12670"/>
<evidence type="ECO:0000313" key="3">
    <source>
        <dbReference type="EMBL" id="OCI32324.1"/>
    </source>
</evidence>
<gene>
    <name evidence="3" type="ORF">OERS_09330</name>
    <name evidence="2" type="ORF">OJAG_12670</name>
</gene>
<feature type="compositionally biased region" description="Pro residues" evidence="1">
    <location>
        <begin position="162"/>
        <end position="187"/>
    </location>
</feature>
<name>A0A163S6H2_9CELL</name>
<organism evidence="2 4">
    <name type="scientific">Oerskovia enterophila</name>
    <dbReference type="NCBI Taxonomy" id="43678"/>
    <lineage>
        <taxon>Bacteria</taxon>
        <taxon>Bacillati</taxon>
        <taxon>Actinomycetota</taxon>
        <taxon>Actinomycetes</taxon>
        <taxon>Micrococcales</taxon>
        <taxon>Cellulomonadaceae</taxon>
        <taxon>Oerskovia</taxon>
    </lineage>
</organism>
<reference evidence="3 5" key="2">
    <citation type="submission" date="2016-06" db="EMBL/GenBank/DDBJ databases">
        <title>Genome sequence of Oerskovia enterophila DSM 43852.</title>
        <authorList>
            <person name="Poehlein A."/>
            <person name="Jag V."/>
            <person name="Bengelsdorf F.R."/>
            <person name="Daniel R."/>
            <person name="Duerre P."/>
        </authorList>
    </citation>
    <scope>NUCLEOTIDE SEQUENCE [LARGE SCALE GENOMIC DNA]</scope>
    <source>
        <strain evidence="3 5">DSM 43852</strain>
    </source>
</reference>
<dbReference type="RefSeq" id="WP_068624792.1">
    <property type="nucleotide sequence ID" value="NZ_LRIE01000061.1"/>
</dbReference>
<dbReference type="AlphaFoldDB" id="A0A163S6H2"/>
<protein>
    <submittedName>
        <fullName evidence="2">Uncharacterized protein</fullName>
    </submittedName>
</protein>
<accession>A0A163S6H2</accession>
<comment type="caution">
    <text evidence="2">The sequence shown here is derived from an EMBL/GenBank/DDBJ whole genome shotgun (WGS) entry which is preliminary data.</text>
</comment>
<dbReference type="EMBL" id="LRIE01000061">
    <property type="protein sequence ID" value="KZM36063.1"/>
    <property type="molecule type" value="Genomic_DNA"/>
</dbReference>
<dbReference type="Proteomes" id="UP000076447">
    <property type="component" value="Unassembled WGS sequence"/>
</dbReference>
<evidence type="ECO:0000313" key="5">
    <source>
        <dbReference type="Proteomes" id="UP000093412"/>
    </source>
</evidence>
<dbReference type="EMBL" id="MAQA01000007">
    <property type="protein sequence ID" value="OCI32324.1"/>
    <property type="molecule type" value="Genomic_DNA"/>
</dbReference>
<evidence type="ECO:0000256" key="1">
    <source>
        <dbReference type="SAM" id="MobiDB-lite"/>
    </source>
</evidence>
<proteinExistence type="predicted"/>
<feature type="region of interest" description="Disordered" evidence="1">
    <location>
        <begin position="152"/>
        <end position="197"/>
    </location>
</feature>